<dbReference type="Pfam" id="PF02518">
    <property type="entry name" value="HATPase_c"/>
    <property type="match status" value="1"/>
</dbReference>
<evidence type="ECO:0000256" key="10">
    <source>
        <dbReference type="ARBA" id="ARBA00023136"/>
    </source>
</evidence>
<keyword evidence="7" id="KW-0418">Kinase</keyword>
<dbReference type="RefSeq" id="WP_002682702.1">
    <property type="nucleotide sequence ID" value="NZ_JH600070.1"/>
</dbReference>
<dbReference type="PROSITE" id="PS50109">
    <property type="entry name" value="HIS_KIN"/>
    <property type="match status" value="1"/>
</dbReference>
<name>I3CBV2_9GAMM</name>
<dbReference type="PROSITE" id="PS50113">
    <property type="entry name" value="PAC"/>
    <property type="match status" value="1"/>
</dbReference>
<dbReference type="InterPro" id="IPR000014">
    <property type="entry name" value="PAS"/>
</dbReference>
<evidence type="ECO:0000259" key="14">
    <source>
        <dbReference type="PROSITE" id="PS50109"/>
    </source>
</evidence>
<dbReference type="Gene3D" id="3.30.450.20">
    <property type="entry name" value="PAS domain"/>
    <property type="match status" value="1"/>
</dbReference>
<dbReference type="AlphaFoldDB" id="I3CBV2"/>
<keyword evidence="19" id="KW-1185">Reference proteome</keyword>
<dbReference type="CDD" id="cd16922">
    <property type="entry name" value="HATPase_EvgS-ArcB-TorS-like"/>
    <property type="match status" value="1"/>
</dbReference>
<dbReference type="InterPro" id="IPR001789">
    <property type="entry name" value="Sig_transdc_resp-reg_receiver"/>
</dbReference>
<dbReference type="NCBIfam" id="TIGR00229">
    <property type="entry name" value="sensory_box"/>
    <property type="match status" value="1"/>
</dbReference>
<dbReference type="HOGENOM" id="CLU_000445_114_15_6"/>
<keyword evidence="4 12" id="KW-0597">Phosphoprotein</keyword>
<dbReference type="InterPro" id="IPR035965">
    <property type="entry name" value="PAS-like_dom_sf"/>
</dbReference>
<feature type="domain" description="Response regulatory" evidence="15">
    <location>
        <begin position="567"/>
        <end position="680"/>
    </location>
</feature>
<evidence type="ECO:0000256" key="12">
    <source>
        <dbReference type="PROSITE-ProRule" id="PRU00169"/>
    </source>
</evidence>
<evidence type="ECO:0000256" key="5">
    <source>
        <dbReference type="ARBA" id="ARBA00022679"/>
    </source>
</evidence>
<evidence type="ECO:0000256" key="3">
    <source>
        <dbReference type="ARBA" id="ARBA00012438"/>
    </source>
</evidence>
<gene>
    <name evidence="18" type="ORF">BegalDRAFT_0172</name>
</gene>
<dbReference type="eggNOG" id="COG3706">
    <property type="taxonomic scope" value="Bacteria"/>
</dbReference>
<organism evidence="18 19">
    <name type="scientific">Beggiatoa alba B18LD</name>
    <dbReference type="NCBI Taxonomy" id="395493"/>
    <lineage>
        <taxon>Bacteria</taxon>
        <taxon>Pseudomonadati</taxon>
        <taxon>Pseudomonadota</taxon>
        <taxon>Gammaproteobacteria</taxon>
        <taxon>Thiotrichales</taxon>
        <taxon>Thiotrichaceae</taxon>
        <taxon>Beggiatoa</taxon>
    </lineage>
</organism>
<feature type="domain" description="PAS" evidence="16">
    <location>
        <begin position="167"/>
        <end position="242"/>
    </location>
</feature>
<dbReference type="GO" id="GO:0005886">
    <property type="term" value="C:plasma membrane"/>
    <property type="evidence" value="ECO:0007669"/>
    <property type="project" value="TreeGrafter"/>
</dbReference>
<evidence type="ECO:0000256" key="13">
    <source>
        <dbReference type="SAM" id="Coils"/>
    </source>
</evidence>
<dbReference type="GO" id="GO:0000155">
    <property type="term" value="F:phosphorelay sensor kinase activity"/>
    <property type="evidence" value="ECO:0007669"/>
    <property type="project" value="InterPro"/>
</dbReference>
<dbReference type="Pfam" id="PF00989">
    <property type="entry name" value="PAS"/>
    <property type="match status" value="1"/>
</dbReference>
<keyword evidence="9" id="KW-0902">Two-component regulatory system</keyword>
<evidence type="ECO:0000259" key="16">
    <source>
        <dbReference type="PROSITE" id="PS50112"/>
    </source>
</evidence>
<dbReference type="Gene3D" id="3.40.50.2300">
    <property type="match status" value="3"/>
</dbReference>
<dbReference type="OrthoDB" id="5619532at2"/>
<feature type="coiled-coil region" evidence="13">
    <location>
        <begin position="288"/>
        <end position="315"/>
    </location>
</feature>
<dbReference type="SMART" id="SM00387">
    <property type="entry name" value="HATPase_c"/>
    <property type="match status" value="1"/>
</dbReference>
<dbReference type="GO" id="GO:0005524">
    <property type="term" value="F:ATP binding"/>
    <property type="evidence" value="ECO:0007669"/>
    <property type="project" value="UniProtKB-KW"/>
</dbReference>
<dbReference type="STRING" id="395493.BegalDRAFT_0172"/>
<keyword evidence="13" id="KW-0175">Coiled coil</keyword>
<dbReference type="InterPro" id="IPR011006">
    <property type="entry name" value="CheY-like_superfamily"/>
</dbReference>
<dbReference type="GO" id="GO:0006355">
    <property type="term" value="P:regulation of DNA-templated transcription"/>
    <property type="evidence" value="ECO:0007669"/>
    <property type="project" value="InterPro"/>
</dbReference>
<sequence>MMNILIVDDNKNNLFTLRTLISEHIQESFIIEANSGLTALEILTEQAVDLIIMDVQMPEMDGFETARLIRSLKKTQHIPIVFLTAAYKSEDFQRQGFEVGAADYLTKPIDAPQLISRIRSYLRFIEQEREHNQELENKVQKRTAELQAARDELEQRVRERTAEIEQLSRQNRLILEAVGEGIYGVDLAGRTTFINPAATMMLGYSASELKGLHQHEVIHYAHADGTPYLFEESPIYQALQTGNTYQVTDEVFWRKNASFFPVEYTVTPILENGEITGAVLLFRDITERKQVEQAMKTAKEAAEKAQLAAEAANMTKSQFLANMSHELRTPLNAIIGYSEILHEEASEVGHTHYLEDLNKIQVAGRHLLGLINDVLDLSKIEAGKMQFSLEEVDLNTLIAEVESTVKPLVEKKENVLIIERVSELGKMQTDATKLRQMLLNLLSNAAKFTDNGKIRFTIQQYHEANADWISFKIADNGIGITPEQQAKLFQPFTQADASTTRKYGGTGLGLAITKQFAEMLGGNISIHSEFGHGSEFIIQLPTQISIEQLQQLAESSVTEPSKEGDGVVLVIDDDEASRQMLQNYLCELGYAVATASDGDMGLKLAKKLRPDTIILDILMPKMNGWDVIARLKADHELMNIPVIISSATDDRQKGYSLGATEYLVKPIERNQLSILLEKYGRHQQGKTKTVMVIDDDESMREGISILLETEGWQVHTAENGKVALAQIENVNPTLILLDLNMPVMNGFEFVTRLRIIDKWRSVPVIILTAENLTAEQLARLYGYVENIYQKDHFSEQTLLQQIRHILQDASKLRPISPESVLPLLSGYQ</sequence>
<keyword evidence="10" id="KW-0472">Membrane</keyword>
<proteinExistence type="predicted"/>
<evidence type="ECO:0000313" key="19">
    <source>
        <dbReference type="Proteomes" id="UP000005744"/>
    </source>
</evidence>
<dbReference type="InterPro" id="IPR013767">
    <property type="entry name" value="PAS_fold"/>
</dbReference>
<evidence type="ECO:0000256" key="9">
    <source>
        <dbReference type="ARBA" id="ARBA00023012"/>
    </source>
</evidence>
<dbReference type="Gene3D" id="1.10.287.130">
    <property type="match status" value="1"/>
</dbReference>
<dbReference type="Gene3D" id="3.30.565.10">
    <property type="entry name" value="Histidine kinase-like ATPase, C-terminal domain"/>
    <property type="match status" value="1"/>
</dbReference>
<dbReference type="CDD" id="cd17574">
    <property type="entry name" value="REC_OmpR"/>
    <property type="match status" value="2"/>
</dbReference>
<evidence type="ECO:0000313" key="18">
    <source>
        <dbReference type="EMBL" id="EIJ41095.1"/>
    </source>
</evidence>
<dbReference type="SUPFAM" id="SSF55874">
    <property type="entry name" value="ATPase domain of HSP90 chaperone/DNA topoisomerase II/histidine kinase"/>
    <property type="match status" value="1"/>
</dbReference>
<dbReference type="Pfam" id="PF00072">
    <property type="entry name" value="Response_reg"/>
    <property type="match status" value="3"/>
</dbReference>
<evidence type="ECO:0000256" key="1">
    <source>
        <dbReference type="ARBA" id="ARBA00000085"/>
    </source>
</evidence>
<dbReference type="SUPFAM" id="SSF55785">
    <property type="entry name" value="PYP-like sensor domain (PAS domain)"/>
    <property type="match status" value="1"/>
</dbReference>
<feature type="domain" description="Response regulatory" evidence="15">
    <location>
        <begin position="3"/>
        <end position="122"/>
    </location>
</feature>
<reference evidence="18 19" key="1">
    <citation type="submission" date="2011-11" db="EMBL/GenBank/DDBJ databases">
        <title>Improved High-Quality Draft sequence of Beggiatoa alba B18lD.</title>
        <authorList>
            <consortium name="US DOE Joint Genome Institute"/>
            <person name="Lucas S."/>
            <person name="Han J."/>
            <person name="Lapidus A."/>
            <person name="Cheng J.-F."/>
            <person name="Goodwin L."/>
            <person name="Pitluck S."/>
            <person name="Peters L."/>
            <person name="Mikhailova N."/>
            <person name="Held B."/>
            <person name="Detter J.C."/>
            <person name="Han C."/>
            <person name="Tapia R."/>
            <person name="Land M."/>
            <person name="Hauser L."/>
            <person name="Kyrpides N."/>
            <person name="Ivanova N."/>
            <person name="Pagani I."/>
            <person name="Samuel K."/>
            <person name="Teske A."/>
            <person name="Mueller J."/>
            <person name="Woyke T."/>
        </authorList>
    </citation>
    <scope>NUCLEOTIDE SEQUENCE [LARGE SCALE GENOMIC DNA]</scope>
    <source>
        <strain evidence="18 19">B18LD</strain>
    </source>
</reference>
<dbReference type="CDD" id="cd00130">
    <property type="entry name" value="PAS"/>
    <property type="match status" value="1"/>
</dbReference>
<accession>I3CBV2</accession>
<dbReference type="Proteomes" id="UP000005744">
    <property type="component" value="Unassembled WGS sequence"/>
</dbReference>
<dbReference type="InterPro" id="IPR003594">
    <property type="entry name" value="HATPase_dom"/>
</dbReference>
<comment type="subcellular location">
    <subcellularLocation>
        <location evidence="2">Membrane</location>
    </subcellularLocation>
</comment>
<protein>
    <recommendedName>
        <fullName evidence="3">histidine kinase</fullName>
        <ecNumber evidence="3">2.7.13.3</ecNumber>
    </recommendedName>
</protein>
<dbReference type="SMART" id="SM00388">
    <property type="entry name" value="HisKA"/>
    <property type="match status" value="1"/>
</dbReference>
<dbReference type="CDD" id="cd00082">
    <property type="entry name" value="HisKA"/>
    <property type="match status" value="1"/>
</dbReference>
<dbReference type="InterPro" id="IPR036890">
    <property type="entry name" value="HATPase_C_sf"/>
</dbReference>
<keyword evidence="6" id="KW-0547">Nucleotide-binding</keyword>
<feature type="domain" description="Response regulatory" evidence="15">
    <location>
        <begin position="689"/>
        <end position="806"/>
    </location>
</feature>
<evidence type="ECO:0000256" key="8">
    <source>
        <dbReference type="ARBA" id="ARBA00022840"/>
    </source>
</evidence>
<dbReference type="eggNOG" id="COG5002">
    <property type="taxonomic scope" value="Bacteria"/>
</dbReference>
<evidence type="ECO:0000259" key="15">
    <source>
        <dbReference type="PROSITE" id="PS50110"/>
    </source>
</evidence>
<dbReference type="FunFam" id="1.10.287.130:FF:000038">
    <property type="entry name" value="Sensory transduction histidine kinase"/>
    <property type="match status" value="1"/>
</dbReference>
<dbReference type="PROSITE" id="PS50112">
    <property type="entry name" value="PAS"/>
    <property type="match status" value="1"/>
</dbReference>
<feature type="modified residue" description="4-aspartylphosphate" evidence="12">
    <location>
        <position position="54"/>
    </location>
</feature>
<dbReference type="InterPro" id="IPR001610">
    <property type="entry name" value="PAC"/>
</dbReference>
<dbReference type="SUPFAM" id="SSF47384">
    <property type="entry name" value="Homodimeric domain of signal transducing histidine kinase"/>
    <property type="match status" value="1"/>
</dbReference>
<feature type="coiled-coil region" evidence="13">
    <location>
        <begin position="118"/>
        <end position="170"/>
    </location>
</feature>
<dbReference type="PROSITE" id="PS50110">
    <property type="entry name" value="RESPONSE_REGULATORY"/>
    <property type="match status" value="3"/>
</dbReference>
<keyword evidence="8" id="KW-0067">ATP-binding</keyword>
<keyword evidence="5" id="KW-0808">Transferase</keyword>
<comment type="catalytic activity">
    <reaction evidence="1">
        <text>ATP + protein L-histidine = ADP + protein N-phospho-L-histidine.</text>
        <dbReference type="EC" id="2.7.13.3"/>
    </reaction>
</comment>
<dbReference type="InterPro" id="IPR003661">
    <property type="entry name" value="HisK_dim/P_dom"/>
</dbReference>
<evidence type="ECO:0000259" key="17">
    <source>
        <dbReference type="PROSITE" id="PS50113"/>
    </source>
</evidence>
<feature type="modified residue" description="4-aspartylphosphate" evidence="12">
    <location>
        <position position="738"/>
    </location>
</feature>
<evidence type="ECO:0000256" key="2">
    <source>
        <dbReference type="ARBA" id="ARBA00004370"/>
    </source>
</evidence>
<dbReference type="Pfam" id="PF00512">
    <property type="entry name" value="HisKA"/>
    <property type="match status" value="1"/>
</dbReference>
<evidence type="ECO:0000256" key="7">
    <source>
        <dbReference type="ARBA" id="ARBA00022777"/>
    </source>
</evidence>
<dbReference type="InterPro" id="IPR036097">
    <property type="entry name" value="HisK_dim/P_sf"/>
</dbReference>
<dbReference type="InterPro" id="IPR005467">
    <property type="entry name" value="His_kinase_dom"/>
</dbReference>
<dbReference type="SMART" id="SM00091">
    <property type="entry name" value="PAS"/>
    <property type="match status" value="1"/>
</dbReference>
<dbReference type="PANTHER" id="PTHR43047:SF72">
    <property type="entry name" value="OSMOSENSING HISTIDINE PROTEIN KINASE SLN1"/>
    <property type="match status" value="1"/>
</dbReference>
<dbReference type="PANTHER" id="PTHR43047">
    <property type="entry name" value="TWO-COMPONENT HISTIDINE PROTEIN KINASE"/>
    <property type="match status" value="1"/>
</dbReference>
<dbReference type="SMART" id="SM00448">
    <property type="entry name" value="REC"/>
    <property type="match status" value="3"/>
</dbReference>
<evidence type="ECO:0000256" key="4">
    <source>
        <dbReference type="ARBA" id="ARBA00022553"/>
    </source>
</evidence>
<feature type="modified residue" description="4-aspartylphosphate" evidence="12">
    <location>
        <position position="616"/>
    </location>
</feature>
<dbReference type="FunFam" id="3.30.565.10:FF:000010">
    <property type="entry name" value="Sensor histidine kinase RcsC"/>
    <property type="match status" value="1"/>
</dbReference>
<feature type="domain" description="Histidine kinase" evidence="14">
    <location>
        <begin position="322"/>
        <end position="544"/>
    </location>
</feature>
<dbReference type="InterPro" id="IPR000700">
    <property type="entry name" value="PAS-assoc_C"/>
</dbReference>
<dbReference type="EMBL" id="JH600070">
    <property type="protein sequence ID" value="EIJ41095.1"/>
    <property type="molecule type" value="Genomic_DNA"/>
</dbReference>
<dbReference type="SUPFAM" id="SSF52172">
    <property type="entry name" value="CheY-like"/>
    <property type="match status" value="3"/>
</dbReference>
<dbReference type="InterPro" id="IPR004358">
    <property type="entry name" value="Sig_transdc_His_kin-like_C"/>
</dbReference>
<evidence type="ECO:0000256" key="11">
    <source>
        <dbReference type="ARBA" id="ARBA00023306"/>
    </source>
</evidence>
<dbReference type="PRINTS" id="PR00344">
    <property type="entry name" value="BCTRLSENSOR"/>
</dbReference>
<dbReference type="EC" id="2.7.13.3" evidence="3"/>
<evidence type="ECO:0000256" key="6">
    <source>
        <dbReference type="ARBA" id="ARBA00022741"/>
    </source>
</evidence>
<dbReference type="GO" id="GO:0009927">
    <property type="term" value="F:histidine phosphotransfer kinase activity"/>
    <property type="evidence" value="ECO:0007669"/>
    <property type="project" value="TreeGrafter"/>
</dbReference>
<keyword evidence="11" id="KW-0131">Cell cycle</keyword>
<dbReference type="SMART" id="SM00086">
    <property type="entry name" value="PAC"/>
    <property type="match status" value="1"/>
</dbReference>
<feature type="domain" description="PAC" evidence="17">
    <location>
        <begin position="246"/>
        <end position="297"/>
    </location>
</feature>